<keyword evidence="1" id="KW-1133">Transmembrane helix</keyword>
<evidence type="ECO:0000313" key="2">
    <source>
        <dbReference type="EMBL" id="SMF61640.1"/>
    </source>
</evidence>
<feature type="transmembrane region" description="Helical" evidence="1">
    <location>
        <begin position="25"/>
        <end position="44"/>
    </location>
</feature>
<reference evidence="3" key="1">
    <citation type="submission" date="2017-04" db="EMBL/GenBank/DDBJ databases">
        <authorList>
            <person name="Varghese N."/>
            <person name="Submissions S."/>
        </authorList>
    </citation>
    <scope>NUCLEOTIDE SEQUENCE [LARGE SCALE GENOMIC DNA]</scope>
    <source>
        <strain evidence="3">Dd16</strain>
    </source>
</reference>
<sequence>MDEGEPHLSKTEARAGTTPHMTRKILPISIILVVIIFAVLLIVWR</sequence>
<keyword evidence="1" id="KW-0472">Membrane</keyword>
<protein>
    <submittedName>
        <fullName evidence="2">Uncharacterized protein</fullName>
    </submittedName>
</protein>
<keyword evidence="1" id="KW-0812">Transmembrane</keyword>
<keyword evidence="3" id="KW-1185">Reference proteome</keyword>
<dbReference type="RefSeq" id="WP_172840792.1">
    <property type="nucleotide sequence ID" value="NZ_LT840185.1"/>
</dbReference>
<evidence type="ECO:0000313" key="3">
    <source>
        <dbReference type="Proteomes" id="UP000192934"/>
    </source>
</evidence>
<accession>A0A1X7FZT9</accession>
<dbReference type="Proteomes" id="UP000192934">
    <property type="component" value="Chromosome I"/>
</dbReference>
<proteinExistence type="predicted"/>
<dbReference type="STRING" id="941907.SAMN06295910_0632"/>
<evidence type="ECO:0000256" key="1">
    <source>
        <dbReference type="SAM" id="Phobius"/>
    </source>
</evidence>
<name>A0A1X7FZT9_9SPHN</name>
<organism evidence="2 3">
    <name type="scientific">Allosphingosinicella indica</name>
    <dbReference type="NCBI Taxonomy" id="941907"/>
    <lineage>
        <taxon>Bacteria</taxon>
        <taxon>Pseudomonadati</taxon>
        <taxon>Pseudomonadota</taxon>
        <taxon>Alphaproteobacteria</taxon>
        <taxon>Sphingomonadales</taxon>
        <taxon>Sphingomonadaceae</taxon>
        <taxon>Allosphingosinicella</taxon>
    </lineage>
</organism>
<dbReference type="EMBL" id="LT840185">
    <property type="protein sequence ID" value="SMF61640.1"/>
    <property type="molecule type" value="Genomic_DNA"/>
</dbReference>
<dbReference type="AlphaFoldDB" id="A0A1X7FZT9"/>
<gene>
    <name evidence="2" type="ORF">SAMN06295910_0632</name>
</gene>